<gene>
    <name evidence="2" type="ordered locus">BN6_20520</name>
</gene>
<dbReference type="InterPro" id="IPR035897">
    <property type="entry name" value="Toll_tir_struct_dom_sf"/>
</dbReference>
<evidence type="ECO:0000259" key="1">
    <source>
        <dbReference type="Pfam" id="PF13676"/>
    </source>
</evidence>
<organism evidence="2 3">
    <name type="scientific">Saccharothrix espanaensis (strain ATCC 51144 / DSM 44229 / JCM 9112 / NBRC 15066 / NRRL 15764)</name>
    <dbReference type="NCBI Taxonomy" id="1179773"/>
    <lineage>
        <taxon>Bacteria</taxon>
        <taxon>Bacillati</taxon>
        <taxon>Actinomycetota</taxon>
        <taxon>Actinomycetes</taxon>
        <taxon>Pseudonocardiales</taxon>
        <taxon>Pseudonocardiaceae</taxon>
        <taxon>Saccharothrix</taxon>
    </lineage>
</organism>
<feature type="domain" description="TIR" evidence="1">
    <location>
        <begin position="8"/>
        <end position="131"/>
    </location>
</feature>
<dbReference type="BioCyc" id="SESP1179773:BN6_RS10045-MONOMER"/>
<accession>K0JYQ9</accession>
<keyword evidence="3" id="KW-1185">Reference proteome</keyword>
<dbReference type="PATRIC" id="fig|1179773.3.peg.2054"/>
<protein>
    <recommendedName>
        <fullName evidence="1">TIR domain-containing protein</fullName>
    </recommendedName>
</protein>
<dbReference type="EMBL" id="HE804045">
    <property type="protein sequence ID" value="CCH29373.1"/>
    <property type="molecule type" value="Genomic_DNA"/>
</dbReference>
<dbReference type="STRING" id="1179773.BN6_20520"/>
<dbReference type="RefSeq" id="WP_015099486.1">
    <property type="nucleotide sequence ID" value="NC_019673.1"/>
</dbReference>
<dbReference type="OrthoDB" id="3838036at2"/>
<dbReference type="KEGG" id="sesp:BN6_20520"/>
<proteinExistence type="predicted"/>
<dbReference type="AlphaFoldDB" id="K0JYQ9"/>
<dbReference type="SUPFAM" id="SSF52200">
    <property type="entry name" value="Toll/Interleukin receptor TIR domain"/>
    <property type="match status" value="1"/>
</dbReference>
<dbReference type="Gene3D" id="3.40.50.10140">
    <property type="entry name" value="Toll/interleukin-1 receptor homology (TIR) domain"/>
    <property type="match status" value="1"/>
</dbReference>
<dbReference type="InterPro" id="IPR000157">
    <property type="entry name" value="TIR_dom"/>
</dbReference>
<dbReference type="Proteomes" id="UP000006281">
    <property type="component" value="Chromosome"/>
</dbReference>
<dbReference type="GO" id="GO:0007165">
    <property type="term" value="P:signal transduction"/>
    <property type="evidence" value="ECO:0007669"/>
    <property type="project" value="InterPro"/>
</dbReference>
<dbReference type="HOGENOM" id="CLU_933477_0_0_11"/>
<dbReference type="eggNOG" id="COG4916">
    <property type="taxonomic scope" value="Bacteria"/>
</dbReference>
<name>K0JYQ9_SACES</name>
<reference evidence="2 3" key="1">
    <citation type="journal article" date="2012" name="BMC Genomics">
        <title>Complete genome sequence of Saccharothrix espanaensis DSM 44229T and comparison to the other completely sequenced Pseudonocardiaceae.</title>
        <authorList>
            <person name="Strobel T."/>
            <person name="Al-Dilaimi A."/>
            <person name="Blom J."/>
            <person name="Gessner A."/>
            <person name="Kalinowski J."/>
            <person name="Luzhetska M."/>
            <person name="Puhler A."/>
            <person name="Szczepanowski R."/>
            <person name="Bechthold A."/>
            <person name="Ruckert C."/>
        </authorList>
    </citation>
    <scope>NUCLEOTIDE SEQUENCE [LARGE SCALE GENOMIC DNA]</scope>
    <source>
        <strain evidence="3">ATCC 51144 / DSM 44229 / JCM 9112 / NBRC 15066 / NRRL 15764</strain>
    </source>
</reference>
<sequence length="308" mass="34273">MSQYDLAVSFAGAQRASAKKFAWECESLGLAVFFDENVTEDMWGRDFVTEFRRVYGGELARYVVPFLSKEYFDSDYPMDELSAAVTYGLQRRHDPYLLPIVVGDVKIPEEFVRSSIGYLQLEKYSVEQLARIAFKRMKGVDSPGLTPGHWSGPAPAPAGALRLPKVAPIDFSPFGTLESGLARLGERFRQDASSLVRFGYECHARTGDSSVDVRVESQGRQVYGAKIRLQDWLGTDRLTVSHGWSSSLGNGINAWAAAEWDAAAGEGRFRFSSFGSGYPDRLLSADELFDVLWQHIIAYIEQTHGRGA</sequence>
<evidence type="ECO:0000313" key="2">
    <source>
        <dbReference type="EMBL" id="CCH29373.1"/>
    </source>
</evidence>
<evidence type="ECO:0000313" key="3">
    <source>
        <dbReference type="Proteomes" id="UP000006281"/>
    </source>
</evidence>
<dbReference type="Pfam" id="PF13676">
    <property type="entry name" value="TIR_2"/>
    <property type="match status" value="1"/>
</dbReference>